<dbReference type="Gene3D" id="3.40.50.1820">
    <property type="entry name" value="alpha/beta hydrolase"/>
    <property type="match status" value="1"/>
</dbReference>
<sequence>MQGPASRRAMLAGAATAAALAAGPAAAEEAAVWGAQYWAGKGPVRLCLYRKRLGVPRPGEAPRPVLFLVHGSSNSAQPSFDLTVPGKGEYSLMNVFARLGYDVWTMDHENYGRSSRTGSNSDIASGAEDLAAAAPVVARETGAARFHYCGESSGALRAAVFAAREPARVDRLVLSAFTYTGKGSPTLAERAKRLPEYRASNRRLRDRAMIRSIFTRDLPGTSDMAVAEALADAELAFGDQIPTGTYLDMTANLPVVQPEAVKAPVLIIRGEHDGIASLADLQDFFGRLPNGDRQFVTLSHAAHALGFGLNRQQFWHAMHAFLAMPPPVAA</sequence>
<feature type="chain" id="PRO_5047335539" evidence="1">
    <location>
        <begin position="28"/>
        <end position="330"/>
    </location>
</feature>
<dbReference type="InterPro" id="IPR006311">
    <property type="entry name" value="TAT_signal"/>
</dbReference>
<keyword evidence="3" id="KW-0378">Hydrolase</keyword>
<dbReference type="InterPro" id="IPR029058">
    <property type="entry name" value="AB_hydrolase_fold"/>
</dbReference>
<dbReference type="Pfam" id="PF12146">
    <property type="entry name" value="Hydrolase_4"/>
    <property type="match status" value="1"/>
</dbReference>
<evidence type="ECO:0000259" key="2">
    <source>
        <dbReference type="Pfam" id="PF12146"/>
    </source>
</evidence>
<dbReference type="InterPro" id="IPR050266">
    <property type="entry name" value="AB_hydrolase_sf"/>
</dbReference>
<dbReference type="SUPFAM" id="SSF53474">
    <property type="entry name" value="alpha/beta-Hydrolases"/>
    <property type="match status" value="1"/>
</dbReference>
<evidence type="ECO:0000313" key="4">
    <source>
        <dbReference type="Proteomes" id="UP001243009"/>
    </source>
</evidence>
<feature type="signal peptide" evidence="1">
    <location>
        <begin position="1"/>
        <end position="27"/>
    </location>
</feature>
<keyword evidence="4" id="KW-1185">Reference proteome</keyword>
<comment type="caution">
    <text evidence="3">The sequence shown here is derived from an EMBL/GenBank/DDBJ whole genome shotgun (WGS) entry which is preliminary data.</text>
</comment>
<dbReference type="EMBL" id="JAUTWS010000018">
    <property type="protein sequence ID" value="MDO9710496.1"/>
    <property type="molecule type" value="Genomic_DNA"/>
</dbReference>
<organism evidence="3 4">
    <name type="scientific">Paracraurococcus lichenis</name>
    <dbReference type="NCBI Taxonomy" id="3064888"/>
    <lineage>
        <taxon>Bacteria</taxon>
        <taxon>Pseudomonadati</taxon>
        <taxon>Pseudomonadota</taxon>
        <taxon>Alphaproteobacteria</taxon>
        <taxon>Acetobacterales</taxon>
        <taxon>Roseomonadaceae</taxon>
        <taxon>Paracraurococcus</taxon>
    </lineage>
</organism>
<keyword evidence="1" id="KW-0732">Signal</keyword>
<dbReference type="Proteomes" id="UP001243009">
    <property type="component" value="Unassembled WGS sequence"/>
</dbReference>
<name>A0ABT9E2V7_9PROT</name>
<dbReference type="PROSITE" id="PS51318">
    <property type="entry name" value="TAT"/>
    <property type="match status" value="1"/>
</dbReference>
<dbReference type="GO" id="GO:0016787">
    <property type="term" value="F:hydrolase activity"/>
    <property type="evidence" value="ECO:0007669"/>
    <property type="project" value="UniProtKB-KW"/>
</dbReference>
<dbReference type="PANTHER" id="PTHR43798:SF33">
    <property type="entry name" value="HYDROLASE, PUTATIVE (AFU_ORTHOLOGUE AFUA_2G14860)-RELATED"/>
    <property type="match status" value="1"/>
</dbReference>
<dbReference type="PANTHER" id="PTHR43798">
    <property type="entry name" value="MONOACYLGLYCEROL LIPASE"/>
    <property type="match status" value="1"/>
</dbReference>
<evidence type="ECO:0000313" key="3">
    <source>
        <dbReference type="EMBL" id="MDO9710496.1"/>
    </source>
</evidence>
<gene>
    <name evidence="3" type="ORF">Q7A36_19240</name>
</gene>
<proteinExistence type="predicted"/>
<evidence type="ECO:0000256" key="1">
    <source>
        <dbReference type="SAM" id="SignalP"/>
    </source>
</evidence>
<accession>A0ABT9E2V7</accession>
<dbReference type="InterPro" id="IPR022742">
    <property type="entry name" value="Hydrolase_4"/>
</dbReference>
<feature type="domain" description="Serine aminopeptidase S33" evidence="2">
    <location>
        <begin position="92"/>
        <end position="305"/>
    </location>
</feature>
<protein>
    <submittedName>
        <fullName evidence="3">Alpha/beta fold hydrolase</fullName>
    </submittedName>
</protein>
<dbReference type="RefSeq" id="WP_305105357.1">
    <property type="nucleotide sequence ID" value="NZ_JAUTWS010000018.1"/>
</dbReference>
<reference evidence="3 4" key="1">
    <citation type="submission" date="2023-08" db="EMBL/GenBank/DDBJ databases">
        <title>The draft genome sequence of Paracraurococcus sp. LOR1-02.</title>
        <authorList>
            <person name="Kingkaew E."/>
            <person name="Tanasupawat S."/>
        </authorList>
    </citation>
    <scope>NUCLEOTIDE SEQUENCE [LARGE SCALE GENOMIC DNA]</scope>
    <source>
        <strain evidence="3 4">LOR1-02</strain>
    </source>
</reference>